<dbReference type="SUPFAM" id="SSF54695">
    <property type="entry name" value="POZ domain"/>
    <property type="match status" value="1"/>
</dbReference>
<evidence type="ECO:0000313" key="4">
    <source>
        <dbReference type="EMBL" id="GLI70051.1"/>
    </source>
</evidence>
<feature type="domain" description="BTB" evidence="3">
    <location>
        <begin position="188"/>
        <end position="253"/>
    </location>
</feature>
<feature type="compositionally biased region" description="Gly residues" evidence="2">
    <location>
        <begin position="461"/>
        <end position="472"/>
    </location>
</feature>
<dbReference type="EMBL" id="BSDZ01000089">
    <property type="protein sequence ID" value="GLI70051.1"/>
    <property type="molecule type" value="Genomic_DNA"/>
</dbReference>
<dbReference type="Gene3D" id="3.30.710.10">
    <property type="entry name" value="Potassium Channel Kv1.1, Chain A"/>
    <property type="match status" value="1"/>
</dbReference>
<dbReference type="Proteomes" id="UP001165090">
    <property type="component" value="Unassembled WGS sequence"/>
</dbReference>
<name>A0ABQ5SK95_9CHLO</name>
<comment type="pathway">
    <text evidence="1">Protein modification; protein ubiquitination.</text>
</comment>
<feature type="non-terminal residue" evidence="4">
    <location>
        <position position="1"/>
    </location>
</feature>
<dbReference type="InterPro" id="IPR051481">
    <property type="entry name" value="BTB-POZ/Galectin-3-binding"/>
</dbReference>
<dbReference type="PANTHER" id="PTHR24410:SF23">
    <property type="entry name" value="BTB DOMAIN-CONTAINING PROTEIN-RELATED"/>
    <property type="match status" value="1"/>
</dbReference>
<gene>
    <name evidence="4" type="ORF">VaNZ11_014820</name>
</gene>
<comment type="caution">
    <text evidence="4">The sequence shown here is derived from an EMBL/GenBank/DDBJ whole genome shotgun (WGS) entry which is preliminary data.</text>
</comment>
<evidence type="ECO:0000256" key="2">
    <source>
        <dbReference type="SAM" id="MobiDB-lite"/>
    </source>
</evidence>
<dbReference type="CDD" id="cd18186">
    <property type="entry name" value="BTB_POZ_ZBTB_KLHL-like"/>
    <property type="match status" value="1"/>
</dbReference>
<reference evidence="4 5" key="1">
    <citation type="journal article" date="2023" name="IScience">
        <title>Expanded male sex-determining region conserved during the evolution of homothallism in the green alga Volvox.</title>
        <authorList>
            <person name="Yamamoto K."/>
            <person name="Matsuzaki R."/>
            <person name="Mahakham W."/>
            <person name="Heman W."/>
            <person name="Sekimoto H."/>
            <person name="Kawachi M."/>
            <person name="Minakuchi Y."/>
            <person name="Toyoda A."/>
            <person name="Nozaki H."/>
        </authorList>
    </citation>
    <scope>NUCLEOTIDE SEQUENCE [LARGE SCALE GENOMIC DNA]</scope>
    <source>
        <strain evidence="4 5">NIES-4468</strain>
    </source>
</reference>
<feature type="non-terminal residue" evidence="4">
    <location>
        <position position="681"/>
    </location>
</feature>
<evidence type="ECO:0000256" key="1">
    <source>
        <dbReference type="ARBA" id="ARBA00004906"/>
    </source>
</evidence>
<sequence>SQYLSYRIGTYVCDNQFQPLNVAKTFPWKCCSCNSHIRGPNMERLDFSNLWENERWSDLTLVIKPRCCGVGDEGNAVDDVCPSSSTPAPPENGRRVTRSMLRGAPAGPGRQQSKAGPQPSTLPMAHPARRRAASENETAKASRGARIAQGSLGKSLRSAQLSVQAQAEADARNTQPAGAGKAGTLDDLPTGSVMYPAHAAVLMSTSEYFRRYFDAWHPTDGSKIVTIEVEPDEVEATKMMLRYMYTGQLPLQGVDPSQLLRMIKLADQFSVNRFLATCNSALADVPLDSLTLDHVASILALPPFLLEDGEGPGGGGAGALVVARRRAEAKLTAVFGDLEGAWFDPIRRQEFLRLPLEAVRFLIRRTETAVYNENTTLVALTDWIAANSHSAGQANRLNRHVNRRNSNGGVDGSGNNAIGNAEVEGAGGAAARATGTSDAGVAVTVHEVAAGTLHPPVPGTPRGGGGGGGGSGSALTEAQMDELFGLIRLPYLSAAFMSLLPHVGWISRRLTPQLLARVLQLVKADVGPPGGGGGSGGAGGGPRGVGGDGRPLGGMYSNGALDLLQRLTGPVAVPRAMPERTVLELEWTIHRSDVQALIAECQAEECVGVECGGGCGGSSGPGVCGSGCDEVTAVESTRLFSEPAYYYAGFYWRMCFFVQKKLEPKRRRLGDMQEVSGAGGG</sequence>
<dbReference type="Pfam" id="PF00651">
    <property type="entry name" value="BTB"/>
    <property type="match status" value="1"/>
</dbReference>
<organism evidence="4 5">
    <name type="scientific">Volvox africanus</name>
    <dbReference type="NCBI Taxonomy" id="51714"/>
    <lineage>
        <taxon>Eukaryota</taxon>
        <taxon>Viridiplantae</taxon>
        <taxon>Chlorophyta</taxon>
        <taxon>core chlorophytes</taxon>
        <taxon>Chlorophyceae</taxon>
        <taxon>CS clade</taxon>
        <taxon>Chlamydomonadales</taxon>
        <taxon>Volvocaceae</taxon>
        <taxon>Volvox</taxon>
    </lineage>
</organism>
<keyword evidence="5" id="KW-1185">Reference proteome</keyword>
<dbReference type="InterPro" id="IPR011333">
    <property type="entry name" value="SKP1/BTB/POZ_sf"/>
</dbReference>
<accession>A0ABQ5SK95</accession>
<dbReference type="PROSITE" id="PS50097">
    <property type="entry name" value="BTB"/>
    <property type="match status" value="1"/>
</dbReference>
<dbReference type="PANTHER" id="PTHR24410">
    <property type="entry name" value="HL07962P-RELATED"/>
    <property type="match status" value="1"/>
</dbReference>
<dbReference type="InterPro" id="IPR000210">
    <property type="entry name" value="BTB/POZ_dom"/>
</dbReference>
<feature type="region of interest" description="Disordered" evidence="2">
    <location>
        <begin position="100"/>
        <end position="189"/>
    </location>
</feature>
<proteinExistence type="predicted"/>
<feature type="region of interest" description="Disordered" evidence="2">
    <location>
        <begin position="528"/>
        <end position="551"/>
    </location>
</feature>
<protein>
    <recommendedName>
        <fullName evidence="3">BTB domain-containing protein</fullName>
    </recommendedName>
</protein>
<feature type="region of interest" description="Disordered" evidence="2">
    <location>
        <begin position="452"/>
        <end position="474"/>
    </location>
</feature>
<evidence type="ECO:0000313" key="5">
    <source>
        <dbReference type="Proteomes" id="UP001165090"/>
    </source>
</evidence>
<feature type="compositionally biased region" description="Polar residues" evidence="2">
    <location>
        <begin position="110"/>
        <end position="121"/>
    </location>
</feature>
<evidence type="ECO:0000259" key="3">
    <source>
        <dbReference type="PROSITE" id="PS50097"/>
    </source>
</evidence>